<dbReference type="Proteomes" id="UP001521074">
    <property type="component" value="Unassembled WGS sequence"/>
</dbReference>
<accession>A0ABS8VSH1</accession>
<organism evidence="2 3">
    <name type="scientific">Acetobacter sicerae</name>
    <dbReference type="NCBI Taxonomy" id="85325"/>
    <lineage>
        <taxon>Bacteria</taxon>
        <taxon>Pseudomonadati</taxon>
        <taxon>Pseudomonadota</taxon>
        <taxon>Alphaproteobacteria</taxon>
        <taxon>Acetobacterales</taxon>
        <taxon>Acetobacteraceae</taxon>
        <taxon>Acetobacter</taxon>
    </lineage>
</organism>
<evidence type="ECO:0000313" key="3">
    <source>
        <dbReference type="Proteomes" id="UP001521074"/>
    </source>
</evidence>
<reference evidence="2 3" key="1">
    <citation type="submission" date="2021-12" db="EMBL/GenBank/DDBJ databases">
        <title>Genome sequence of Acetobacter sicerae DmPark20a_162.</title>
        <authorList>
            <person name="Chaston J.M."/>
        </authorList>
    </citation>
    <scope>NUCLEOTIDE SEQUENCE [LARGE SCALE GENOMIC DNA]</scope>
    <source>
        <strain evidence="2 3">DmPark20a_162</strain>
    </source>
</reference>
<sequence length="70" mass="8252">METRPDWYSPGFLDRAFTLDLPDFAQEFLSLNQDYVRGYHAFTGLSDSDETVRQRNLDAFARQWGLRFPC</sequence>
<dbReference type="EMBL" id="JAJSOJ010000024">
    <property type="protein sequence ID" value="MCE0743860.1"/>
    <property type="molecule type" value="Genomic_DNA"/>
</dbReference>
<dbReference type="RefSeq" id="WP_166443806.1">
    <property type="nucleotide sequence ID" value="NZ_JAJSOJ010000024.1"/>
</dbReference>
<feature type="domain" description="Transcriptional regulator-like" evidence="1">
    <location>
        <begin position="6"/>
        <end position="69"/>
    </location>
</feature>
<proteinExistence type="predicted"/>
<evidence type="ECO:0000259" key="1">
    <source>
        <dbReference type="Pfam" id="PF20109"/>
    </source>
</evidence>
<dbReference type="GeneID" id="89478717"/>
<name>A0ABS8VSH1_9PROT</name>
<keyword evidence="3" id="KW-1185">Reference proteome</keyword>
<comment type="caution">
    <text evidence="2">The sequence shown here is derived from an EMBL/GenBank/DDBJ whole genome shotgun (WGS) entry which is preliminary data.</text>
</comment>
<dbReference type="InterPro" id="IPR045465">
    <property type="entry name" value="Trans_reg_dom"/>
</dbReference>
<dbReference type="Pfam" id="PF20109">
    <property type="entry name" value="Trans_reg_dom"/>
    <property type="match status" value="1"/>
</dbReference>
<gene>
    <name evidence="2" type="ORF">LWC05_08130</name>
</gene>
<evidence type="ECO:0000313" key="2">
    <source>
        <dbReference type="EMBL" id="MCE0743860.1"/>
    </source>
</evidence>
<protein>
    <submittedName>
        <fullName evidence="2">DUF6499 domain-containing protein</fullName>
    </submittedName>
</protein>